<feature type="chain" id="PRO_5041945563" evidence="1">
    <location>
        <begin position="19"/>
        <end position="133"/>
    </location>
</feature>
<evidence type="ECO:0000256" key="1">
    <source>
        <dbReference type="SAM" id="SignalP"/>
    </source>
</evidence>
<protein>
    <submittedName>
        <fullName evidence="2">Uncharacterized protein</fullName>
    </submittedName>
</protein>
<proteinExistence type="predicted"/>
<evidence type="ECO:0000313" key="2">
    <source>
        <dbReference type="EMBL" id="KAJ6023221.1"/>
    </source>
</evidence>
<evidence type="ECO:0000313" key="3">
    <source>
        <dbReference type="Proteomes" id="UP001219568"/>
    </source>
</evidence>
<organism evidence="2 3">
    <name type="scientific">Penicillium canescens</name>
    <dbReference type="NCBI Taxonomy" id="5083"/>
    <lineage>
        <taxon>Eukaryota</taxon>
        <taxon>Fungi</taxon>
        <taxon>Dikarya</taxon>
        <taxon>Ascomycota</taxon>
        <taxon>Pezizomycotina</taxon>
        <taxon>Eurotiomycetes</taxon>
        <taxon>Eurotiomycetidae</taxon>
        <taxon>Eurotiales</taxon>
        <taxon>Aspergillaceae</taxon>
        <taxon>Penicillium</taxon>
    </lineage>
</organism>
<accession>A0AAD6I048</accession>
<comment type="caution">
    <text evidence="2">The sequence shown here is derived from an EMBL/GenBank/DDBJ whole genome shotgun (WGS) entry which is preliminary data.</text>
</comment>
<gene>
    <name evidence="2" type="ORF">N7460_013616</name>
</gene>
<name>A0AAD6I048_PENCN</name>
<keyword evidence="3" id="KW-1185">Reference proteome</keyword>
<dbReference type="Proteomes" id="UP001219568">
    <property type="component" value="Unassembled WGS sequence"/>
</dbReference>
<reference evidence="2" key="1">
    <citation type="journal article" date="2023" name="IMA Fungus">
        <title>Comparative genomic study of the Penicillium genus elucidates a diverse pangenome and 15 lateral gene transfer events.</title>
        <authorList>
            <person name="Petersen C."/>
            <person name="Sorensen T."/>
            <person name="Nielsen M.R."/>
            <person name="Sondergaard T.E."/>
            <person name="Sorensen J.L."/>
            <person name="Fitzpatrick D.A."/>
            <person name="Frisvad J.C."/>
            <person name="Nielsen K.L."/>
        </authorList>
    </citation>
    <scope>NUCLEOTIDE SEQUENCE</scope>
    <source>
        <strain evidence="2">IBT 15450</strain>
    </source>
</reference>
<reference evidence="2" key="2">
    <citation type="submission" date="2023-01" db="EMBL/GenBank/DDBJ databases">
        <authorList>
            <person name="Petersen C."/>
        </authorList>
    </citation>
    <scope>NUCLEOTIDE SEQUENCE</scope>
    <source>
        <strain evidence="2">IBT 15450</strain>
    </source>
</reference>
<keyword evidence="1" id="KW-0732">Signal</keyword>
<feature type="signal peptide" evidence="1">
    <location>
        <begin position="1"/>
        <end position="18"/>
    </location>
</feature>
<sequence>MVRLFILTLATLAGLANALPVNEDNPALIQPRDSCQPVTVYTTTVTATSISTVIVTSSTQPVATATPQCTALTIKKFSIGDTDQTTVAQANLYSSNDIVIDNRLPLRSIHQPIPIKRYLVRSNFQFVLTVYLR</sequence>
<dbReference type="EMBL" id="JAQJZL010000016">
    <property type="protein sequence ID" value="KAJ6023221.1"/>
    <property type="molecule type" value="Genomic_DNA"/>
</dbReference>
<dbReference type="AlphaFoldDB" id="A0AAD6I048"/>